<comment type="caution">
    <text evidence="1">The sequence shown here is derived from an EMBL/GenBank/DDBJ whole genome shotgun (WGS) entry which is preliminary data.</text>
</comment>
<organism evidence="1 2">
    <name type="scientific">Brachionus plicatilis</name>
    <name type="common">Marine rotifer</name>
    <name type="synonym">Brachionus muelleri</name>
    <dbReference type="NCBI Taxonomy" id="10195"/>
    <lineage>
        <taxon>Eukaryota</taxon>
        <taxon>Metazoa</taxon>
        <taxon>Spiralia</taxon>
        <taxon>Gnathifera</taxon>
        <taxon>Rotifera</taxon>
        <taxon>Eurotatoria</taxon>
        <taxon>Monogononta</taxon>
        <taxon>Pseudotrocha</taxon>
        <taxon>Ploima</taxon>
        <taxon>Brachionidae</taxon>
        <taxon>Brachionus</taxon>
    </lineage>
</organism>
<dbReference type="Proteomes" id="UP000276133">
    <property type="component" value="Unassembled WGS sequence"/>
</dbReference>
<reference evidence="1 2" key="1">
    <citation type="journal article" date="2018" name="Sci. Rep.">
        <title>Genomic signatures of local adaptation to the degree of environmental predictability in rotifers.</title>
        <authorList>
            <person name="Franch-Gras L."/>
            <person name="Hahn C."/>
            <person name="Garcia-Roger E.M."/>
            <person name="Carmona M.J."/>
            <person name="Serra M."/>
            <person name="Gomez A."/>
        </authorList>
    </citation>
    <scope>NUCLEOTIDE SEQUENCE [LARGE SCALE GENOMIC DNA]</scope>
    <source>
        <strain evidence="1">HYR1</strain>
    </source>
</reference>
<name>A0A3M7QG34_BRAPC</name>
<evidence type="ECO:0000313" key="1">
    <source>
        <dbReference type="EMBL" id="RNA10182.1"/>
    </source>
</evidence>
<protein>
    <submittedName>
        <fullName evidence="1">Uncharacterized protein</fullName>
    </submittedName>
</protein>
<accession>A0A3M7QG34</accession>
<gene>
    <name evidence="1" type="ORF">BpHYR1_030509</name>
</gene>
<sequence>MLKVVFESNSRFYTTRLINKKQYIKISLSTIIQLNNMLGHLKKEHAMELGYQHKILFKFEFKFYYFSRISLYGQIDEQLDFEHLFNPEKDIVKNIMI</sequence>
<proteinExistence type="predicted"/>
<keyword evidence="2" id="KW-1185">Reference proteome</keyword>
<evidence type="ECO:0000313" key="2">
    <source>
        <dbReference type="Proteomes" id="UP000276133"/>
    </source>
</evidence>
<dbReference type="AlphaFoldDB" id="A0A3M7QG34"/>
<dbReference type="EMBL" id="REGN01006272">
    <property type="protein sequence ID" value="RNA10182.1"/>
    <property type="molecule type" value="Genomic_DNA"/>
</dbReference>